<dbReference type="Proteomes" id="UP000294847">
    <property type="component" value="Chromosome 1"/>
</dbReference>
<gene>
    <name evidence="3" type="ORF">PoMZ_09681</name>
</gene>
<accession>A0A4P7MXV2</accession>
<dbReference type="AlphaFoldDB" id="A0A4P7MXV2"/>
<evidence type="ECO:0000256" key="2">
    <source>
        <dbReference type="SAM" id="Phobius"/>
    </source>
</evidence>
<reference evidence="3 4" key="1">
    <citation type="journal article" date="2019" name="Mol. Biol. Evol.">
        <title>Blast fungal genomes show frequent chromosomal changes, gene gains and losses, and effector gene turnover.</title>
        <authorList>
            <person name="Gomez Luciano L.B."/>
            <person name="Jason Tsai I."/>
            <person name="Chuma I."/>
            <person name="Tosa Y."/>
            <person name="Chen Y.H."/>
            <person name="Li J.Y."/>
            <person name="Li M.Y."/>
            <person name="Jade Lu M.Y."/>
            <person name="Nakayashiki H."/>
            <person name="Li W.H."/>
        </authorList>
    </citation>
    <scope>NUCLEOTIDE SEQUENCE [LARGE SCALE GENOMIC DNA]</scope>
    <source>
        <strain evidence="3">MZ5-1-6</strain>
    </source>
</reference>
<keyword evidence="2" id="KW-0472">Membrane</keyword>
<dbReference type="EMBL" id="CP034204">
    <property type="protein sequence ID" value="QBZ53991.1"/>
    <property type="molecule type" value="Genomic_DNA"/>
</dbReference>
<feature type="compositionally biased region" description="Basic residues" evidence="1">
    <location>
        <begin position="1"/>
        <end position="18"/>
    </location>
</feature>
<sequence>MHRGLLPRGTRPLRRVPHHGTGLRSSLNLSAVSETPAHVRFGSTTKPPTASKPHQTTQQQQQPPRHTVLEKPEKFNPPSHGARLPKKGYAPPSRTYGGDLSAEQIRVQNTKDYPGMPPPQGSMAHRIIHNRRLHAFISIGVLTMLAIYTYVLNFKMTSPYVDMIPPWSDFFWHPFSSIYTVFDAVRLTTLHNSAIVAAKREKAIDDVLKRRRYRKAHGIDESEGVAGWFKADAVDPEEQQAPATASAASPDQQKAVEASSQENKDNEPRKKILALRASKTSSATPPFSSTFCTIAFMTANFVPPLGGFQTPSTASVSVFRPSVCFWGAKAGAAIVLATAVSTAVSSAAPEGVNLEGGSMTRMESRRRFRAPMLKGFTAPESTSISSREFAAVTAASVIEMAMATSATASSSLDGSNTMLSPTAVTRSVTGGRELAALSAVFWREYRNGETSQSSSKRGSSSPSDLRRGSLVASSARCVVRDSKGRG</sequence>
<feature type="transmembrane region" description="Helical" evidence="2">
    <location>
        <begin position="133"/>
        <end position="151"/>
    </location>
</feature>
<feature type="region of interest" description="Disordered" evidence="1">
    <location>
        <begin position="239"/>
        <end position="270"/>
    </location>
</feature>
<feature type="region of interest" description="Disordered" evidence="1">
    <location>
        <begin position="447"/>
        <end position="486"/>
    </location>
</feature>
<feature type="compositionally biased region" description="Polar residues" evidence="1">
    <location>
        <begin position="42"/>
        <end position="54"/>
    </location>
</feature>
<feature type="compositionally biased region" description="Low complexity" evidence="1">
    <location>
        <begin position="451"/>
        <end position="463"/>
    </location>
</feature>
<feature type="compositionally biased region" description="Polar residues" evidence="1">
    <location>
        <begin position="23"/>
        <end position="33"/>
    </location>
</feature>
<evidence type="ECO:0000313" key="4">
    <source>
        <dbReference type="Proteomes" id="UP000294847"/>
    </source>
</evidence>
<organism evidence="3 4">
    <name type="scientific">Pyricularia oryzae</name>
    <name type="common">Rice blast fungus</name>
    <name type="synonym">Magnaporthe oryzae</name>
    <dbReference type="NCBI Taxonomy" id="318829"/>
    <lineage>
        <taxon>Eukaryota</taxon>
        <taxon>Fungi</taxon>
        <taxon>Dikarya</taxon>
        <taxon>Ascomycota</taxon>
        <taxon>Pezizomycotina</taxon>
        <taxon>Sordariomycetes</taxon>
        <taxon>Sordariomycetidae</taxon>
        <taxon>Magnaporthales</taxon>
        <taxon>Pyriculariaceae</taxon>
        <taxon>Pyricularia</taxon>
    </lineage>
</organism>
<feature type="compositionally biased region" description="Low complexity" evidence="1">
    <location>
        <begin position="239"/>
        <end position="253"/>
    </location>
</feature>
<proteinExistence type="predicted"/>
<keyword evidence="2" id="KW-1133">Transmembrane helix</keyword>
<feature type="region of interest" description="Disordered" evidence="1">
    <location>
        <begin position="1"/>
        <end position="99"/>
    </location>
</feature>
<evidence type="ECO:0000256" key="1">
    <source>
        <dbReference type="SAM" id="MobiDB-lite"/>
    </source>
</evidence>
<keyword evidence="2" id="KW-0812">Transmembrane</keyword>
<protein>
    <submittedName>
        <fullName evidence="3">Uncharacterized protein</fullName>
    </submittedName>
</protein>
<evidence type="ECO:0000313" key="3">
    <source>
        <dbReference type="EMBL" id="QBZ53991.1"/>
    </source>
</evidence>
<name>A0A4P7MXV2_PYROR</name>